<reference evidence="1 2" key="1">
    <citation type="submission" date="2023-10" db="EMBL/GenBank/DDBJ databases">
        <title>Characterization of rhizosphere-enriched actinobacteria from wheat plants lab-grown on chernevaya soil.</title>
        <authorList>
            <person name="Tikhonova E.N."/>
            <person name="Konopkin A."/>
            <person name="Kravchenko I.K."/>
        </authorList>
    </citation>
    <scope>NUCLEOTIDE SEQUENCE [LARGE SCALE GENOMIC DNA]</scope>
    <source>
        <strain evidence="1 2">RR29</strain>
    </source>
</reference>
<dbReference type="Proteomes" id="UP001187346">
    <property type="component" value="Unassembled WGS sequence"/>
</dbReference>
<dbReference type="RefSeq" id="WP_317771298.1">
    <property type="nucleotide sequence ID" value="NZ_JAWMAJ010000033.1"/>
</dbReference>
<protein>
    <submittedName>
        <fullName evidence="1">DUF3052 domain-containing protein</fullName>
    </submittedName>
</protein>
<name>A0ABU4FA20_9ACTN</name>
<dbReference type="EMBL" id="JAWMAJ010000033">
    <property type="protein sequence ID" value="MDV7216831.1"/>
    <property type="molecule type" value="Genomic_DNA"/>
</dbReference>
<sequence length="148" mass="16087">MSNPPTAAGGYSATPLAKKIGVKPGHRLHLRHAPDHWTIPGLPDDCEVAAGGPRGADVTVAFYRERHQLDAEATELVLGLADAAMFWIAWPRKAAGHVSDITENDLRDLFLPLGVVDVKVAALGEDWSGLKFVRRRENRQSHNKGPAK</sequence>
<accession>A0ABU4FA20</accession>
<organism evidence="1 2">
    <name type="scientific">Streptomyces prunicolor</name>
    <dbReference type="NCBI Taxonomy" id="67348"/>
    <lineage>
        <taxon>Bacteria</taxon>
        <taxon>Bacillati</taxon>
        <taxon>Actinomycetota</taxon>
        <taxon>Actinomycetes</taxon>
        <taxon>Kitasatosporales</taxon>
        <taxon>Streptomycetaceae</taxon>
        <taxon>Streptomyces</taxon>
    </lineage>
</organism>
<comment type="caution">
    <text evidence="1">The sequence shown here is derived from an EMBL/GenBank/DDBJ whole genome shotgun (WGS) entry which is preliminary data.</text>
</comment>
<evidence type="ECO:0000313" key="2">
    <source>
        <dbReference type="Proteomes" id="UP001187346"/>
    </source>
</evidence>
<keyword evidence="2" id="KW-1185">Reference proteome</keyword>
<proteinExistence type="predicted"/>
<evidence type="ECO:0000313" key="1">
    <source>
        <dbReference type="EMBL" id="MDV7216831.1"/>
    </source>
</evidence>
<gene>
    <name evidence="1" type="ORF">R5A26_12820</name>
</gene>